<feature type="region of interest" description="Disordered" evidence="1">
    <location>
        <begin position="258"/>
        <end position="284"/>
    </location>
</feature>
<sequence>GNGRNQRVRDEATQLGQYIAETARDFDADLTHFRNAMNSHNNPADAVRDLSRAHLTALGAQAYFREIEFLTAEGDDAAVRFRGFLKRKPEPAPAGPVFLLGFLLGAIVIAVLYVPRPDMSGVAPPEISQYPWAANAIFFGGALYAGVGVLLSLMGGLIAGGVAGKARGEALDALRSAFTAREAPRPADIVRRIEDAVDVFQARVSARHDRAPGKSNQTDASGASFSADDDEIPSWRRRDSSAKFVDTGFQAAPATWRTDAFGKKFSPDPEAKRGLLSFKKPRRD</sequence>
<evidence type="ECO:0000256" key="1">
    <source>
        <dbReference type="SAM" id="MobiDB-lite"/>
    </source>
</evidence>
<evidence type="ECO:0000256" key="2">
    <source>
        <dbReference type="SAM" id="Phobius"/>
    </source>
</evidence>
<keyword evidence="2" id="KW-0812">Transmembrane</keyword>
<gene>
    <name evidence="3" type="ORF">MNBD_ALPHA05-31</name>
</gene>
<organism evidence="3">
    <name type="scientific">hydrothermal vent metagenome</name>
    <dbReference type="NCBI Taxonomy" id="652676"/>
    <lineage>
        <taxon>unclassified sequences</taxon>
        <taxon>metagenomes</taxon>
        <taxon>ecological metagenomes</taxon>
    </lineage>
</organism>
<keyword evidence="2" id="KW-0472">Membrane</keyword>
<name>A0A3B0T3G5_9ZZZZ</name>
<evidence type="ECO:0000313" key="3">
    <source>
        <dbReference type="EMBL" id="VAW06879.1"/>
    </source>
</evidence>
<dbReference type="EMBL" id="UOEH01000546">
    <property type="protein sequence ID" value="VAW06879.1"/>
    <property type="molecule type" value="Genomic_DNA"/>
</dbReference>
<feature type="transmembrane region" description="Helical" evidence="2">
    <location>
        <begin position="134"/>
        <end position="159"/>
    </location>
</feature>
<proteinExistence type="predicted"/>
<feature type="region of interest" description="Disordered" evidence="1">
    <location>
        <begin position="207"/>
        <end position="239"/>
    </location>
</feature>
<reference evidence="3" key="1">
    <citation type="submission" date="2018-06" db="EMBL/GenBank/DDBJ databases">
        <authorList>
            <person name="Zhirakovskaya E."/>
        </authorList>
    </citation>
    <scope>NUCLEOTIDE SEQUENCE</scope>
</reference>
<feature type="non-terminal residue" evidence="3">
    <location>
        <position position="1"/>
    </location>
</feature>
<protein>
    <submittedName>
        <fullName evidence="3">Uncharacterized protein</fullName>
    </submittedName>
</protein>
<feature type="transmembrane region" description="Helical" evidence="2">
    <location>
        <begin position="94"/>
        <end position="114"/>
    </location>
</feature>
<dbReference type="AlphaFoldDB" id="A0A3B0T3G5"/>
<keyword evidence="2" id="KW-1133">Transmembrane helix</keyword>
<feature type="compositionally biased region" description="Basic and acidic residues" evidence="1">
    <location>
        <begin position="260"/>
        <end position="273"/>
    </location>
</feature>
<accession>A0A3B0T3G5</accession>